<dbReference type="AlphaFoldDB" id="A0A0R1RCS3"/>
<dbReference type="CDD" id="cd03408">
    <property type="entry name" value="SPFH_like_u1"/>
    <property type="match status" value="1"/>
</dbReference>
<dbReference type="OrthoDB" id="9764015at2"/>
<name>A0A0R1RCS3_9LACO</name>
<feature type="domain" description="SPFH" evidence="1">
    <location>
        <begin position="55"/>
        <end position="275"/>
    </location>
</feature>
<evidence type="ECO:0000259" key="1">
    <source>
        <dbReference type="Pfam" id="PF13421"/>
    </source>
</evidence>
<evidence type="ECO:0000313" key="3">
    <source>
        <dbReference type="Proteomes" id="UP000051697"/>
    </source>
</evidence>
<comment type="caution">
    <text evidence="2">The sequence shown here is derived from an EMBL/GenBank/DDBJ whole genome shotgun (WGS) entry which is preliminary data.</text>
</comment>
<dbReference type="PANTHER" id="PTHR37826:SF2">
    <property type="entry name" value="ZINC-RIBBON DOMAIN-CONTAINING PROTEIN"/>
    <property type="match status" value="1"/>
</dbReference>
<protein>
    <recommendedName>
        <fullName evidence="1">SPFH domain-containing protein</fullName>
    </recommendedName>
</protein>
<sequence>MGLIKAFSGAIGGTFADQWKDIITAGKFDEHMVVSSGIFITSNNNRGTNSRGSVNIISNGSKIYVPENTAVVILNQGSIEEIVIEPGGYEYQNGQESLFNGDGVRTPIVTQAIDRFKFGGQTADNRQILFVNMREIRGIKFGTKGPQIYHDMFYDVDLEVLAFGSFSLRVTNPTILIQNLIPANVNEYSFDDSFARSQLLSEFIQSFTIALNKLSNFYRVSELPSKSSEISKSISEISGYTGNWSDRFGIQVISVGVENIEFSDDSRNIIKKYSSDRLSINAYNNISQNTANIAAQQKIAQGIQNNGLGDGAGMVMGMNMMQDFGPNVEIKSLMTLDEQIQAVTKFKKLLDEHIISEDEFNQKKKEIMGL</sequence>
<organism evidence="2 3">
    <name type="scientific">Paucilactobacillus oligofermentans DSM 15707 = LMG 22743</name>
    <dbReference type="NCBI Taxonomy" id="1423778"/>
    <lineage>
        <taxon>Bacteria</taxon>
        <taxon>Bacillati</taxon>
        <taxon>Bacillota</taxon>
        <taxon>Bacilli</taxon>
        <taxon>Lactobacillales</taxon>
        <taxon>Lactobacillaceae</taxon>
        <taxon>Paucilactobacillus</taxon>
    </lineage>
</organism>
<proteinExistence type="predicted"/>
<accession>A0A0R1RCS3</accession>
<keyword evidence="3" id="KW-1185">Reference proteome</keyword>
<reference evidence="2 3" key="1">
    <citation type="journal article" date="2015" name="Genome Announc.">
        <title>Expanding the biotechnology potential of lactobacilli through comparative genomics of 213 strains and associated genera.</title>
        <authorList>
            <person name="Sun Z."/>
            <person name="Harris H.M."/>
            <person name="McCann A."/>
            <person name="Guo C."/>
            <person name="Argimon S."/>
            <person name="Zhang W."/>
            <person name="Yang X."/>
            <person name="Jeffery I.B."/>
            <person name="Cooney J.C."/>
            <person name="Kagawa T.F."/>
            <person name="Liu W."/>
            <person name="Song Y."/>
            <person name="Salvetti E."/>
            <person name="Wrobel A."/>
            <person name="Rasinkangas P."/>
            <person name="Parkhill J."/>
            <person name="Rea M.C."/>
            <person name="O'Sullivan O."/>
            <person name="Ritari J."/>
            <person name="Douillard F.P."/>
            <person name="Paul Ross R."/>
            <person name="Yang R."/>
            <person name="Briner A.E."/>
            <person name="Felis G.E."/>
            <person name="de Vos W.M."/>
            <person name="Barrangou R."/>
            <person name="Klaenhammer T.R."/>
            <person name="Caufield P.W."/>
            <person name="Cui Y."/>
            <person name="Zhang H."/>
            <person name="O'Toole P.W."/>
        </authorList>
    </citation>
    <scope>NUCLEOTIDE SEQUENCE [LARGE SCALE GENOMIC DNA]</scope>
    <source>
        <strain evidence="2 3">DSM 15707</strain>
    </source>
</reference>
<dbReference type="KEGG" id="lol:LACOL_1010"/>
<gene>
    <name evidence="2" type="ORF">FC70_GL001569</name>
</gene>
<dbReference type="InterPro" id="IPR033880">
    <property type="entry name" value="SPFH_YdjI"/>
</dbReference>
<evidence type="ECO:0000313" key="2">
    <source>
        <dbReference type="EMBL" id="KRL54767.1"/>
    </source>
</evidence>
<dbReference type="Pfam" id="PF13421">
    <property type="entry name" value="Band_7_1"/>
    <property type="match status" value="1"/>
</dbReference>
<dbReference type="PATRIC" id="fig|1423778.4.peg.1606"/>
<dbReference type="PANTHER" id="PTHR37826">
    <property type="entry name" value="FLOTILLIN BAND_7_5 DOMAIN PROTEIN"/>
    <property type="match status" value="1"/>
</dbReference>
<dbReference type="EMBL" id="AZFE01000032">
    <property type="protein sequence ID" value="KRL54767.1"/>
    <property type="molecule type" value="Genomic_DNA"/>
</dbReference>
<dbReference type="RefSeq" id="WP_057890486.1">
    <property type="nucleotide sequence ID" value="NZ_AZFE01000032.1"/>
</dbReference>
<dbReference type="Proteomes" id="UP000051697">
    <property type="component" value="Unassembled WGS sequence"/>
</dbReference>
<dbReference type="STRING" id="1423778.FC70_GL001569"/>